<dbReference type="OrthoDB" id="10265389at2759"/>
<sequence length="193" mass="21972">MHILGHNNLSGHVVGMITGYLIHHMQENEKPIRNSKIVSIFIWCMLPATVYVFFLGNIFYVKGYEVSFTFKLLYAATQRVVAGAIGATIIISLVFKLNNTLCSILEWRGWVIPSRLTYVTFLVHMNIVFVIMGTRMQLGHNSIFVVLSNYVTMAAIPYLIGLQFYLTVEAPIYNMAKTVIDQQDDQNSKMKKN</sequence>
<feature type="transmembrane region" description="Helical" evidence="1">
    <location>
        <begin position="144"/>
        <end position="166"/>
    </location>
</feature>
<dbReference type="AlphaFoldDB" id="A0A8S3XH30"/>
<feature type="transmembrane region" description="Helical" evidence="1">
    <location>
        <begin position="115"/>
        <end position="132"/>
    </location>
</feature>
<feature type="transmembrane region" description="Helical" evidence="1">
    <location>
        <begin position="72"/>
        <end position="95"/>
    </location>
</feature>
<evidence type="ECO:0000256" key="1">
    <source>
        <dbReference type="SAM" id="Phobius"/>
    </source>
</evidence>
<comment type="caution">
    <text evidence="2">The sequence shown here is derived from an EMBL/GenBank/DDBJ whole genome shotgun (WGS) entry which is preliminary data.</text>
</comment>
<proteinExistence type="predicted"/>
<evidence type="ECO:0000313" key="3">
    <source>
        <dbReference type="Proteomes" id="UP000691718"/>
    </source>
</evidence>
<dbReference type="EMBL" id="CAJQZP010001133">
    <property type="protein sequence ID" value="CAG5020008.1"/>
    <property type="molecule type" value="Genomic_DNA"/>
</dbReference>
<dbReference type="PANTHER" id="PTHR11161:SF12">
    <property type="entry name" value="ACYLTRANSFERASE 3 DOMAIN-CONTAINING PROTEIN-RELATED"/>
    <property type="match status" value="1"/>
</dbReference>
<keyword evidence="1" id="KW-0472">Membrane</keyword>
<evidence type="ECO:0000313" key="2">
    <source>
        <dbReference type="EMBL" id="CAG5020008.1"/>
    </source>
</evidence>
<dbReference type="PANTHER" id="PTHR11161">
    <property type="entry name" value="O-ACYLTRANSFERASE"/>
    <property type="match status" value="1"/>
</dbReference>
<dbReference type="InterPro" id="IPR052728">
    <property type="entry name" value="O2_lipid_transport_reg"/>
</dbReference>
<keyword evidence="1" id="KW-0812">Transmembrane</keyword>
<protein>
    <submittedName>
        <fullName evidence="2">(apollo) hypothetical protein</fullName>
    </submittedName>
</protein>
<accession>A0A8S3XH30</accession>
<organism evidence="2 3">
    <name type="scientific">Parnassius apollo</name>
    <name type="common">Apollo butterfly</name>
    <name type="synonym">Papilio apollo</name>
    <dbReference type="NCBI Taxonomy" id="110799"/>
    <lineage>
        <taxon>Eukaryota</taxon>
        <taxon>Metazoa</taxon>
        <taxon>Ecdysozoa</taxon>
        <taxon>Arthropoda</taxon>
        <taxon>Hexapoda</taxon>
        <taxon>Insecta</taxon>
        <taxon>Pterygota</taxon>
        <taxon>Neoptera</taxon>
        <taxon>Endopterygota</taxon>
        <taxon>Lepidoptera</taxon>
        <taxon>Glossata</taxon>
        <taxon>Ditrysia</taxon>
        <taxon>Papilionoidea</taxon>
        <taxon>Papilionidae</taxon>
        <taxon>Parnassiinae</taxon>
        <taxon>Parnassini</taxon>
        <taxon>Parnassius</taxon>
        <taxon>Parnassius</taxon>
    </lineage>
</organism>
<keyword evidence="1" id="KW-1133">Transmembrane helix</keyword>
<dbReference type="Proteomes" id="UP000691718">
    <property type="component" value="Unassembled WGS sequence"/>
</dbReference>
<keyword evidence="3" id="KW-1185">Reference proteome</keyword>
<gene>
    <name evidence="2" type="ORF">PAPOLLO_LOCUS17190</name>
</gene>
<name>A0A8S3XH30_PARAO</name>
<reference evidence="2" key="1">
    <citation type="submission" date="2021-04" db="EMBL/GenBank/DDBJ databases">
        <authorList>
            <person name="Tunstrom K."/>
        </authorList>
    </citation>
    <scope>NUCLEOTIDE SEQUENCE</scope>
</reference>
<feature type="transmembrane region" description="Helical" evidence="1">
    <location>
        <begin position="40"/>
        <end position="60"/>
    </location>
</feature>